<sequence length="302" mass="31916">MLPDMLRTKAEEFATFAGQIADEHARAAGYLTEFAGLTREGADILDAAPSLIGDAERGRPFDLLYEVARMGAMLVRRAMLGEGTDLWAQAEHHRDWAARAIAQARTLRPVPTPQGGRAVTQPTPQQFAGVALEAHAASRQLRRLIGRMKALDWQSSPGALDQLASAAVLVQGIASSAAAESGNPALLAEVAGRSGRTGAVLGTRANLPYAGLTATEIADRLEHLGPGAHMVAAAAMLENAAATFDSPELAFPLQEFLVARGAVEDAERRGHDTTMSWETLRIAAARLAAVVRTHGDAPVSYS</sequence>
<dbReference type="EMBL" id="JAGEPF010000018">
    <property type="protein sequence ID" value="MBO2461484.1"/>
    <property type="molecule type" value="Genomic_DNA"/>
</dbReference>
<gene>
    <name evidence="1" type="ORF">J4709_28270</name>
</gene>
<accession>A0ABS3RZL0</accession>
<dbReference type="Proteomes" id="UP000680206">
    <property type="component" value="Unassembled WGS sequence"/>
</dbReference>
<reference evidence="1 2" key="1">
    <citation type="submission" date="2021-03" db="EMBL/GenBank/DDBJ databases">
        <title>Actinomadura violae sp. nov., isolated from lichen in Thailand.</title>
        <authorList>
            <person name="Kanchanasin P."/>
            <person name="Saeng-In P."/>
            <person name="Phongsopitanun W."/>
            <person name="Yuki M."/>
            <person name="Kudo T."/>
            <person name="Ohkuma M."/>
            <person name="Tanasupawat S."/>
        </authorList>
    </citation>
    <scope>NUCLEOTIDE SEQUENCE [LARGE SCALE GENOMIC DNA]</scope>
    <source>
        <strain evidence="1 2">LCR2-06</strain>
    </source>
</reference>
<name>A0ABS3RZL0_9ACTN</name>
<keyword evidence="2" id="KW-1185">Reference proteome</keyword>
<evidence type="ECO:0000313" key="2">
    <source>
        <dbReference type="Proteomes" id="UP000680206"/>
    </source>
</evidence>
<dbReference type="RefSeq" id="WP_208244843.1">
    <property type="nucleotide sequence ID" value="NZ_JAGEPF010000018.1"/>
</dbReference>
<organism evidence="1 2">
    <name type="scientific">Actinomadura violacea</name>
    <dbReference type="NCBI Taxonomy" id="2819934"/>
    <lineage>
        <taxon>Bacteria</taxon>
        <taxon>Bacillati</taxon>
        <taxon>Actinomycetota</taxon>
        <taxon>Actinomycetes</taxon>
        <taxon>Streptosporangiales</taxon>
        <taxon>Thermomonosporaceae</taxon>
        <taxon>Actinomadura</taxon>
    </lineage>
</organism>
<comment type="caution">
    <text evidence="1">The sequence shown here is derived from an EMBL/GenBank/DDBJ whole genome shotgun (WGS) entry which is preliminary data.</text>
</comment>
<evidence type="ECO:0000313" key="1">
    <source>
        <dbReference type="EMBL" id="MBO2461484.1"/>
    </source>
</evidence>
<protein>
    <submittedName>
        <fullName evidence="1">Uncharacterized protein</fullName>
    </submittedName>
</protein>
<proteinExistence type="predicted"/>